<protein>
    <recommendedName>
        <fullName evidence="4">Lipoprotein</fullName>
    </recommendedName>
</protein>
<feature type="signal peptide" evidence="1">
    <location>
        <begin position="1"/>
        <end position="22"/>
    </location>
</feature>
<dbReference type="AlphaFoldDB" id="A0A511WQ81"/>
<name>A0A511WQ81_9BACI</name>
<evidence type="ECO:0000313" key="3">
    <source>
        <dbReference type="Proteomes" id="UP000321886"/>
    </source>
</evidence>
<dbReference type="PROSITE" id="PS51257">
    <property type="entry name" value="PROKAR_LIPOPROTEIN"/>
    <property type="match status" value="1"/>
</dbReference>
<keyword evidence="3" id="KW-1185">Reference proteome</keyword>
<dbReference type="Proteomes" id="UP000321886">
    <property type="component" value="Unassembled WGS sequence"/>
</dbReference>
<dbReference type="RefSeq" id="WP_146813162.1">
    <property type="nucleotide sequence ID" value="NZ_BJYD01000004.1"/>
</dbReference>
<evidence type="ECO:0008006" key="4">
    <source>
        <dbReference type="Google" id="ProtNLM"/>
    </source>
</evidence>
<proteinExistence type="predicted"/>
<sequence length="300" mass="34677">MKTKNVLTTAALVSTLFITACATNEESNIETETVEASEIEKVDPKPDEKIYDKDGEVMAEVSADELYFADGEVIAGMETKKPAGSGDYKSKKDPRLMIPAGYEKFTETFETFELPEERRLSAEEAEELLGVKEMEHFPIIAYDNGMIFYDGYLNRMKSQVWLNDERPYPFGTQSLGLFITIVETSVSDIQIPWEGRGFKEKPLEEFSKMEREYFVNSHGFNLMQQKNMYLNHQFRQFETYFSENGNDDLAAWTTKTVDLMEHADTLSRSDWEEAYTYYYEAVQRIFAMDQSIPKQDISEE</sequence>
<comment type="caution">
    <text evidence="2">The sequence shown here is derived from an EMBL/GenBank/DDBJ whole genome shotgun (WGS) entry which is preliminary data.</text>
</comment>
<dbReference type="EMBL" id="BJYD01000004">
    <property type="protein sequence ID" value="GEN52423.1"/>
    <property type="molecule type" value="Genomic_DNA"/>
</dbReference>
<accession>A0A511WQ81</accession>
<feature type="chain" id="PRO_5022100227" description="Lipoprotein" evidence="1">
    <location>
        <begin position="23"/>
        <end position="300"/>
    </location>
</feature>
<organism evidence="2 3">
    <name type="scientific">Halobacillus faecis</name>
    <dbReference type="NCBI Taxonomy" id="360184"/>
    <lineage>
        <taxon>Bacteria</taxon>
        <taxon>Bacillati</taxon>
        <taxon>Bacillota</taxon>
        <taxon>Bacilli</taxon>
        <taxon>Bacillales</taxon>
        <taxon>Bacillaceae</taxon>
        <taxon>Halobacillus</taxon>
    </lineage>
</organism>
<gene>
    <name evidence="2" type="ORF">HFA01_06850</name>
</gene>
<evidence type="ECO:0000256" key="1">
    <source>
        <dbReference type="SAM" id="SignalP"/>
    </source>
</evidence>
<keyword evidence="1" id="KW-0732">Signal</keyword>
<reference evidence="2 3" key="1">
    <citation type="submission" date="2019-07" db="EMBL/GenBank/DDBJ databases">
        <title>Whole genome shotgun sequence of Halobacillus faecis NBRC 103569.</title>
        <authorList>
            <person name="Hosoyama A."/>
            <person name="Uohara A."/>
            <person name="Ohji S."/>
            <person name="Ichikawa N."/>
        </authorList>
    </citation>
    <scope>NUCLEOTIDE SEQUENCE [LARGE SCALE GENOMIC DNA]</scope>
    <source>
        <strain evidence="2 3">NBRC 103569</strain>
    </source>
</reference>
<evidence type="ECO:0000313" key="2">
    <source>
        <dbReference type="EMBL" id="GEN52423.1"/>
    </source>
</evidence>
<dbReference type="OrthoDB" id="2940388at2"/>